<dbReference type="PANTHER" id="PTHR33973:SF4">
    <property type="entry name" value="OS07G0153300 PROTEIN"/>
    <property type="match status" value="1"/>
</dbReference>
<accession>A0A239PW81</accession>
<proteinExistence type="predicted"/>
<dbReference type="PANTHER" id="PTHR33973">
    <property type="entry name" value="OS07G0153300 PROTEIN"/>
    <property type="match status" value="1"/>
</dbReference>
<dbReference type="RefSeq" id="WP_089344321.1">
    <property type="nucleotide sequence ID" value="NZ_CP067130.1"/>
</dbReference>
<evidence type="ECO:0000313" key="2">
    <source>
        <dbReference type="Proteomes" id="UP000198307"/>
    </source>
</evidence>
<dbReference type="EMBL" id="FZQB01000006">
    <property type="protein sequence ID" value="SNT73957.1"/>
    <property type="molecule type" value="Genomic_DNA"/>
</dbReference>
<organism evidence="1 2">
    <name type="scientific">Paracoccus seriniphilus</name>
    <dbReference type="NCBI Taxonomy" id="184748"/>
    <lineage>
        <taxon>Bacteria</taxon>
        <taxon>Pseudomonadati</taxon>
        <taxon>Pseudomonadota</taxon>
        <taxon>Alphaproteobacteria</taxon>
        <taxon>Rhodobacterales</taxon>
        <taxon>Paracoccaceae</taxon>
        <taxon>Paracoccus</taxon>
    </lineage>
</organism>
<reference evidence="1 2" key="1">
    <citation type="submission" date="2017-07" db="EMBL/GenBank/DDBJ databases">
        <authorList>
            <person name="Sun Z.S."/>
            <person name="Albrecht U."/>
            <person name="Echele G."/>
            <person name="Lee C.C."/>
        </authorList>
    </citation>
    <scope>NUCLEOTIDE SEQUENCE [LARGE SCALE GENOMIC DNA]</scope>
    <source>
        <strain evidence="1 2">DSM 14827</strain>
    </source>
</reference>
<dbReference type="Proteomes" id="UP000198307">
    <property type="component" value="Unassembled WGS sequence"/>
</dbReference>
<evidence type="ECO:0000313" key="1">
    <source>
        <dbReference type="EMBL" id="SNT73957.1"/>
    </source>
</evidence>
<protein>
    <recommendedName>
        <fullName evidence="3">DUF1365 domain-containing protein</fullName>
    </recommendedName>
</protein>
<evidence type="ECO:0008006" key="3">
    <source>
        <dbReference type="Google" id="ProtNLM"/>
    </source>
</evidence>
<dbReference type="Pfam" id="PF07103">
    <property type="entry name" value="DUF1365"/>
    <property type="match status" value="1"/>
</dbReference>
<gene>
    <name evidence="1" type="ORF">SAMN05444959_106137</name>
</gene>
<name>A0A239PW81_9RHOB</name>
<sequence>MKVDLWSGALIDTAIWHARSGDIAREFRYRAVHVALPLAALEAGKLPLRLDRPGLWRLRRSDYGWRDGRLPSNFIADQLRSAGLEHCAITLVTMPRGLLHGFNPVSFWLARDDAGLRAVLAEVSNTFGERHCYLCHHADGRIIVPTDRMVAQKLFHVSPFLPRDGHYLFRFDAGPGRFGAWIDWIGENGETGLQTSMTGRARALTGPALWRAALRRPVQSLVASGLIHWQALKLALRGARYRSKPEQLDRTRSQTRDEGERDA</sequence>
<dbReference type="InterPro" id="IPR010775">
    <property type="entry name" value="DUF1365"/>
</dbReference>
<dbReference type="OrthoDB" id="9778801at2"/>
<keyword evidence="2" id="KW-1185">Reference proteome</keyword>
<dbReference type="AlphaFoldDB" id="A0A239PW81"/>